<feature type="transmembrane region" description="Helical" evidence="13">
    <location>
        <begin position="289"/>
        <end position="308"/>
    </location>
</feature>
<evidence type="ECO:0000256" key="9">
    <source>
        <dbReference type="ARBA" id="ARBA00023136"/>
    </source>
</evidence>
<evidence type="ECO:0000256" key="10">
    <source>
        <dbReference type="ARBA" id="ARBA00034269"/>
    </source>
</evidence>
<feature type="compositionally biased region" description="Gly residues" evidence="12">
    <location>
        <begin position="224"/>
        <end position="233"/>
    </location>
</feature>
<keyword evidence="8" id="KW-0406">Ion transport</keyword>
<keyword evidence="5 13" id="KW-0812">Transmembrane</keyword>
<keyword evidence="3" id="KW-0813">Transport</keyword>
<evidence type="ECO:0000256" key="11">
    <source>
        <dbReference type="ARBA" id="ARBA00045497"/>
    </source>
</evidence>
<evidence type="ECO:0000256" key="7">
    <source>
        <dbReference type="ARBA" id="ARBA00022989"/>
    </source>
</evidence>
<reference evidence="14 15" key="1">
    <citation type="submission" date="2020-08" db="EMBL/GenBank/DDBJ databases">
        <title>The Agave Microbiome: Exploring the role of microbial communities in plant adaptations to desert environments.</title>
        <authorList>
            <person name="Partida-Martinez L.P."/>
        </authorList>
    </citation>
    <scope>NUCLEOTIDE SEQUENCE [LARGE SCALE GENOMIC DNA]</scope>
    <source>
        <strain evidence="14 15">AS2.23</strain>
    </source>
</reference>
<protein>
    <submittedName>
        <fullName evidence="14">Magnesium transporter</fullName>
    </submittedName>
</protein>
<dbReference type="GO" id="GO:0015095">
    <property type="term" value="F:magnesium ion transmembrane transporter activity"/>
    <property type="evidence" value="ECO:0007669"/>
    <property type="project" value="TreeGrafter"/>
</dbReference>
<keyword evidence="6" id="KW-0460">Magnesium</keyword>
<organism evidence="14 15">
    <name type="scientific">Kineococcus radiotolerans</name>
    <dbReference type="NCBI Taxonomy" id="131568"/>
    <lineage>
        <taxon>Bacteria</taxon>
        <taxon>Bacillati</taxon>
        <taxon>Actinomycetota</taxon>
        <taxon>Actinomycetes</taxon>
        <taxon>Kineosporiales</taxon>
        <taxon>Kineosporiaceae</taxon>
        <taxon>Kineococcus</taxon>
    </lineage>
</organism>
<reference evidence="14 15" key="2">
    <citation type="submission" date="2020-08" db="EMBL/GenBank/DDBJ databases">
        <authorList>
            <person name="Partida-Martinez L."/>
            <person name="Huntemann M."/>
            <person name="Clum A."/>
            <person name="Wang J."/>
            <person name="Palaniappan K."/>
            <person name="Ritter S."/>
            <person name="Chen I.-M."/>
            <person name="Stamatis D."/>
            <person name="Reddy T."/>
            <person name="O'Malley R."/>
            <person name="Daum C."/>
            <person name="Shapiro N."/>
            <person name="Ivanova N."/>
            <person name="Kyrpides N."/>
            <person name="Woyke T."/>
        </authorList>
    </citation>
    <scope>NUCLEOTIDE SEQUENCE [LARGE SCALE GENOMIC DNA]</scope>
    <source>
        <strain evidence="14 15">AS2.23</strain>
    </source>
</reference>
<comment type="function">
    <text evidence="11">Mediates influx of magnesium ions. Alternates between open and closed states. Activated by low cytoplasmic Mg(2+) levels. Inactive when cytoplasmic Mg(2+) levels are high.</text>
</comment>
<dbReference type="Gene3D" id="3.30.460.20">
    <property type="entry name" value="CorA soluble domain-like"/>
    <property type="match status" value="1"/>
</dbReference>
<dbReference type="PANTHER" id="PTHR46494:SF1">
    <property type="entry name" value="CORA FAMILY METAL ION TRANSPORTER (EUROFUNG)"/>
    <property type="match status" value="1"/>
</dbReference>
<dbReference type="PANTHER" id="PTHR46494">
    <property type="entry name" value="CORA FAMILY METAL ION TRANSPORTER (EUROFUNG)"/>
    <property type="match status" value="1"/>
</dbReference>
<comment type="catalytic activity">
    <reaction evidence="10">
        <text>Mg(2+)(in) = Mg(2+)(out)</text>
        <dbReference type="Rhea" id="RHEA:29827"/>
        <dbReference type="ChEBI" id="CHEBI:18420"/>
    </reaction>
</comment>
<comment type="similarity">
    <text evidence="2">Belongs to the CorA metal ion transporter (MIT) (TC 1.A.35) family.</text>
</comment>
<feature type="transmembrane region" description="Helical" evidence="13">
    <location>
        <begin position="320"/>
        <end position="340"/>
    </location>
</feature>
<dbReference type="EMBL" id="JACHVY010000001">
    <property type="protein sequence ID" value="MBB2899563.1"/>
    <property type="molecule type" value="Genomic_DNA"/>
</dbReference>
<dbReference type="InterPro" id="IPR045863">
    <property type="entry name" value="CorA_TM1_TM2"/>
</dbReference>
<dbReference type="Pfam" id="PF01544">
    <property type="entry name" value="CorA"/>
    <property type="match status" value="1"/>
</dbReference>
<comment type="caution">
    <text evidence="14">The sequence shown here is derived from an EMBL/GenBank/DDBJ whole genome shotgun (WGS) entry which is preliminary data.</text>
</comment>
<dbReference type="AlphaFoldDB" id="A0A7W4TJ85"/>
<dbReference type="InterPro" id="IPR045861">
    <property type="entry name" value="CorA_cytoplasmic_dom"/>
</dbReference>
<sequence>MIVDLSTYRDGTRSAADDLPSALATARGSEDGFLWLSLEDPTAEELGRAAADLPLHHLAVEDALAGHQRPKVEHYGDTVFAVLKVLSYFDATSTVETGELMLFVGDRFVVTVRRGGTGPVDDVRDLVQRDPRWRHRGPRGVLHAVMERVVREYTRIDGELERDVDEVEEQVFSPDRSSDAERIYSLKREVLEVRRAAAPLVAPLQALVAGGRGGSGEVPDDGPGAEGSPGEGPGHPVLDEQSRFVLRDVLDNLTRTVEHVESYDRLLTDILNAHLAQVSVRQNDDMRKISAWAAIAAVPTLVAGVYGMNFQHMPELSWRYGYPACVLAMVGICVGLYRTFKRSGWL</sequence>
<keyword evidence="9 13" id="KW-0472">Membrane</keyword>
<dbReference type="InterPro" id="IPR002523">
    <property type="entry name" value="MgTranspt_CorA/ZnTranspt_ZntB"/>
</dbReference>
<evidence type="ECO:0000256" key="13">
    <source>
        <dbReference type="SAM" id="Phobius"/>
    </source>
</evidence>
<evidence type="ECO:0000256" key="2">
    <source>
        <dbReference type="ARBA" id="ARBA00009765"/>
    </source>
</evidence>
<evidence type="ECO:0000256" key="1">
    <source>
        <dbReference type="ARBA" id="ARBA00004651"/>
    </source>
</evidence>
<keyword evidence="7 13" id="KW-1133">Transmembrane helix</keyword>
<dbReference type="CDD" id="cd12830">
    <property type="entry name" value="MtCorA-like"/>
    <property type="match status" value="1"/>
</dbReference>
<evidence type="ECO:0000256" key="8">
    <source>
        <dbReference type="ARBA" id="ARBA00023065"/>
    </source>
</evidence>
<gene>
    <name evidence="14" type="ORF">FHR75_000351</name>
</gene>
<dbReference type="GO" id="GO:0015087">
    <property type="term" value="F:cobalt ion transmembrane transporter activity"/>
    <property type="evidence" value="ECO:0007669"/>
    <property type="project" value="TreeGrafter"/>
</dbReference>
<evidence type="ECO:0000256" key="3">
    <source>
        <dbReference type="ARBA" id="ARBA00022448"/>
    </source>
</evidence>
<evidence type="ECO:0000256" key="6">
    <source>
        <dbReference type="ARBA" id="ARBA00022842"/>
    </source>
</evidence>
<evidence type="ECO:0000256" key="4">
    <source>
        <dbReference type="ARBA" id="ARBA00022475"/>
    </source>
</evidence>
<dbReference type="GO" id="GO:0005886">
    <property type="term" value="C:plasma membrane"/>
    <property type="evidence" value="ECO:0007669"/>
    <property type="project" value="UniProtKB-SubCell"/>
</dbReference>
<dbReference type="GO" id="GO:0000287">
    <property type="term" value="F:magnesium ion binding"/>
    <property type="evidence" value="ECO:0007669"/>
    <property type="project" value="TreeGrafter"/>
</dbReference>
<dbReference type="RefSeq" id="WP_183390177.1">
    <property type="nucleotide sequence ID" value="NZ_JACHVY010000001.1"/>
</dbReference>
<comment type="subcellular location">
    <subcellularLocation>
        <location evidence="1">Cell membrane</location>
        <topology evidence="1">Multi-pass membrane protein</topology>
    </subcellularLocation>
</comment>
<dbReference type="FunFam" id="1.20.58.340:FF:000004">
    <property type="entry name" value="Magnesium transport protein CorA"/>
    <property type="match status" value="1"/>
</dbReference>
<dbReference type="SUPFAM" id="SSF144083">
    <property type="entry name" value="Magnesium transport protein CorA, transmembrane region"/>
    <property type="match status" value="1"/>
</dbReference>
<keyword evidence="4" id="KW-1003">Cell membrane</keyword>
<dbReference type="GO" id="GO:0050897">
    <property type="term" value="F:cobalt ion binding"/>
    <property type="evidence" value="ECO:0007669"/>
    <property type="project" value="TreeGrafter"/>
</dbReference>
<proteinExistence type="inferred from homology"/>
<evidence type="ECO:0000313" key="15">
    <source>
        <dbReference type="Proteomes" id="UP000533269"/>
    </source>
</evidence>
<name>A0A7W4TJ85_KINRA</name>
<dbReference type="Gene3D" id="1.20.58.340">
    <property type="entry name" value="Magnesium transport protein CorA, transmembrane region"/>
    <property type="match status" value="2"/>
</dbReference>
<evidence type="ECO:0000256" key="12">
    <source>
        <dbReference type="SAM" id="MobiDB-lite"/>
    </source>
</evidence>
<feature type="region of interest" description="Disordered" evidence="12">
    <location>
        <begin position="211"/>
        <end position="237"/>
    </location>
</feature>
<dbReference type="Proteomes" id="UP000533269">
    <property type="component" value="Unassembled WGS sequence"/>
</dbReference>
<dbReference type="SUPFAM" id="SSF143865">
    <property type="entry name" value="CorA soluble domain-like"/>
    <property type="match status" value="1"/>
</dbReference>
<evidence type="ECO:0000313" key="14">
    <source>
        <dbReference type="EMBL" id="MBB2899563.1"/>
    </source>
</evidence>
<evidence type="ECO:0000256" key="5">
    <source>
        <dbReference type="ARBA" id="ARBA00022692"/>
    </source>
</evidence>
<accession>A0A7W4TJ85</accession>